<dbReference type="InterPro" id="IPR054722">
    <property type="entry name" value="PolX-like_BBD"/>
</dbReference>
<evidence type="ECO:0000256" key="1">
    <source>
        <dbReference type="SAM" id="MobiDB-lite"/>
    </source>
</evidence>
<feature type="domain" description="DUF4219" evidence="2">
    <location>
        <begin position="26"/>
        <end position="52"/>
    </location>
</feature>
<evidence type="ECO:0000259" key="3">
    <source>
        <dbReference type="Pfam" id="PF22936"/>
    </source>
</evidence>
<dbReference type="RefSeq" id="XP_018473819.1">
    <property type="nucleotide sequence ID" value="XM_018618317.1"/>
</dbReference>
<gene>
    <name evidence="5" type="primary">LOC108845047</name>
</gene>
<dbReference type="OrthoDB" id="1739705at2759"/>
<protein>
    <submittedName>
        <fullName evidence="5">Uncharacterized protein LOC108845047</fullName>
    </submittedName>
</protein>
<feature type="domain" description="Retrovirus-related Pol polyprotein from transposon TNT 1-94-like beta-barrel" evidence="3">
    <location>
        <begin position="273"/>
        <end position="353"/>
    </location>
</feature>
<evidence type="ECO:0000313" key="4">
    <source>
        <dbReference type="Proteomes" id="UP000504610"/>
    </source>
</evidence>
<dbReference type="Pfam" id="PF13961">
    <property type="entry name" value="DUF4219"/>
    <property type="match status" value="1"/>
</dbReference>
<reference evidence="5" key="1">
    <citation type="submission" date="2025-08" db="UniProtKB">
        <authorList>
            <consortium name="RefSeq"/>
        </authorList>
    </citation>
    <scope>IDENTIFICATION</scope>
    <source>
        <tissue evidence="5">Leaf</tissue>
    </source>
</reference>
<evidence type="ECO:0000259" key="2">
    <source>
        <dbReference type="Pfam" id="PF13961"/>
    </source>
</evidence>
<name>A0A6J0MNW4_RAPSA</name>
<organism evidence="4 5">
    <name type="scientific">Raphanus sativus</name>
    <name type="common">Radish</name>
    <name type="synonym">Raphanus raphanistrum var. sativus</name>
    <dbReference type="NCBI Taxonomy" id="3726"/>
    <lineage>
        <taxon>Eukaryota</taxon>
        <taxon>Viridiplantae</taxon>
        <taxon>Streptophyta</taxon>
        <taxon>Embryophyta</taxon>
        <taxon>Tracheophyta</taxon>
        <taxon>Spermatophyta</taxon>
        <taxon>Magnoliopsida</taxon>
        <taxon>eudicotyledons</taxon>
        <taxon>Gunneridae</taxon>
        <taxon>Pentapetalae</taxon>
        <taxon>rosids</taxon>
        <taxon>malvids</taxon>
        <taxon>Brassicales</taxon>
        <taxon>Brassicaceae</taxon>
        <taxon>Brassiceae</taxon>
        <taxon>Raphanus</taxon>
    </lineage>
</organism>
<dbReference type="InterPro" id="IPR025314">
    <property type="entry name" value="DUF4219"/>
</dbReference>
<keyword evidence="4" id="KW-1185">Reference proteome</keyword>
<proteinExistence type="predicted"/>
<dbReference type="KEGG" id="rsz:108845047"/>
<dbReference type="GeneID" id="108845047"/>
<evidence type="ECO:0000313" key="5">
    <source>
        <dbReference type="RefSeq" id="XP_018473819.1"/>
    </source>
</evidence>
<feature type="region of interest" description="Disordered" evidence="1">
    <location>
        <begin position="1"/>
        <end position="20"/>
    </location>
</feature>
<accession>A0A6J0MNW4</accession>
<sequence>MGDKSIVVPTNKPRESSPSRIQCPMLTNTNYTVWSMRMEAALRVHRAWEAIEPGVDDREKNDLARALLYESTPEALILAVGKLSEMSSRSSSLGEIIDEPKMVKKFLSGLPKKKYITIIAALEQLMRNESKWMKSHKRIRVSSYTPTLSHKTIKTHTVEEEDAEDVVLTEEDDVKDKRIDATVYADYSAYKRPFFYETDGRDTSRVVCFRCDKAGHYAYNFPDRLLKLQETHENDNESTREAEELMMNEVVYLNKENVKPSKFETQVDGDNMWYLDNRASNHMSGKRSYFTEINEKVTGKVRFGDDSRIDIKGKGSITFISKEGKRKVLTNVYYIPELRSNIISLGQATEAGCDVRMKDDFLTLYDRDGNLLVKARMM</sequence>
<dbReference type="AlphaFoldDB" id="A0A6J0MNW4"/>
<dbReference type="Proteomes" id="UP000504610">
    <property type="component" value="Unplaced"/>
</dbReference>
<dbReference type="Pfam" id="PF22936">
    <property type="entry name" value="Pol_BBD"/>
    <property type="match status" value="1"/>
</dbReference>